<keyword evidence="3" id="KW-1185">Reference proteome</keyword>
<feature type="region of interest" description="Disordered" evidence="1">
    <location>
        <begin position="1"/>
        <end position="25"/>
    </location>
</feature>
<accession>A0AAV1NWB0</accession>
<sequence>MAPRGSPRQEDVTEAQEGKTTQSTCRRNSLCGGLWVSASLDIIRHWDPDVQLSGGSCQSERTK</sequence>
<dbReference type="Proteomes" id="UP001314229">
    <property type="component" value="Unassembled WGS sequence"/>
</dbReference>
<dbReference type="EMBL" id="CAWUFR010000068">
    <property type="protein sequence ID" value="CAK6963801.1"/>
    <property type="molecule type" value="Genomic_DNA"/>
</dbReference>
<evidence type="ECO:0000256" key="1">
    <source>
        <dbReference type="SAM" id="MobiDB-lite"/>
    </source>
</evidence>
<gene>
    <name evidence="2" type="ORF">FSCOSCO3_A018383</name>
</gene>
<proteinExistence type="predicted"/>
<evidence type="ECO:0000313" key="2">
    <source>
        <dbReference type="EMBL" id="CAK6963801.1"/>
    </source>
</evidence>
<protein>
    <submittedName>
        <fullName evidence="2">Uncharacterized protein</fullName>
    </submittedName>
</protein>
<dbReference type="AlphaFoldDB" id="A0AAV1NWB0"/>
<comment type="caution">
    <text evidence="2">The sequence shown here is derived from an EMBL/GenBank/DDBJ whole genome shotgun (WGS) entry which is preliminary data.</text>
</comment>
<reference evidence="2 3" key="1">
    <citation type="submission" date="2024-01" db="EMBL/GenBank/DDBJ databases">
        <authorList>
            <person name="Alioto T."/>
            <person name="Alioto T."/>
            <person name="Gomez Garrido J."/>
        </authorList>
    </citation>
    <scope>NUCLEOTIDE SEQUENCE [LARGE SCALE GENOMIC DNA]</scope>
</reference>
<evidence type="ECO:0000313" key="3">
    <source>
        <dbReference type="Proteomes" id="UP001314229"/>
    </source>
</evidence>
<organism evidence="2 3">
    <name type="scientific">Scomber scombrus</name>
    <name type="common">Atlantic mackerel</name>
    <name type="synonym">Scomber vernalis</name>
    <dbReference type="NCBI Taxonomy" id="13677"/>
    <lineage>
        <taxon>Eukaryota</taxon>
        <taxon>Metazoa</taxon>
        <taxon>Chordata</taxon>
        <taxon>Craniata</taxon>
        <taxon>Vertebrata</taxon>
        <taxon>Euteleostomi</taxon>
        <taxon>Actinopterygii</taxon>
        <taxon>Neopterygii</taxon>
        <taxon>Teleostei</taxon>
        <taxon>Neoteleostei</taxon>
        <taxon>Acanthomorphata</taxon>
        <taxon>Pelagiaria</taxon>
        <taxon>Scombriformes</taxon>
        <taxon>Scombridae</taxon>
        <taxon>Scomber</taxon>
    </lineage>
</organism>
<name>A0AAV1NWB0_SCOSC</name>